<comment type="caution">
    <text evidence="1">The sequence shown here is derived from an EMBL/GenBank/DDBJ whole genome shotgun (WGS) entry which is preliminary data.</text>
</comment>
<keyword evidence="2" id="KW-1185">Reference proteome</keyword>
<sequence>MRRIAFPRTRRAAAAQTRTRHIFRRVSYRVSECPIRAELRMPTLFSLIRKLFVTKAKRGLEMKGLISITREP</sequence>
<evidence type="ECO:0000313" key="1">
    <source>
        <dbReference type="EMBL" id="KAJ6848634.1"/>
    </source>
</evidence>
<dbReference type="AlphaFoldDB" id="A0AAX6I799"/>
<reference evidence="1" key="2">
    <citation type="submission" date="2023-04" db="EMBL/GenBank/DDBJ databases">
        <authorList>
            <person name="Bruccoleri R.E."/>
            <person name="Oakeley E.J."/>
            <person name="Faust A.-M."/>
            <person name="Dessus-Babus S."/>
            <person name="Altorfer M."/>
            <person name="Burckhardt D."/>
            <person name="Oertli M."/>
            <person name="Naumann U."/>
            <person name="Petersen F."/>
            <person name="Wong J."/>
        </authorList>
    </citation>
    <scope>NUCLEOTIDE SEQUENCE</scope>
    <source>
        <strain evidence="1">GSM-AAB239-AS_SAM_17_03QT</strain>
        <tissue evidence="1">Leaf</tissue>
    </source>
</reference>
<proteinExistence type="predicted"/>
<name>A0AAX6I799_IRIPA</name>
<reference evidence="1" key="1">
    <citation type="journal article" date="2023" name="GigaByte">
        <title>Genome assembly of the bearded iris, Iris pallida Lam.</title>
        <authorList>
            <person name="Bruccoleri R.E."/>
            <person name="Oakeley E.J."/>
            <person name="Faust A.M.E."/>
            <person name="Altorfer M."/>
            <person name="Dessus-Babus S."/>
            <person name="Burckhardt D."/>
            <person name="Oertli M."/>
            <person name="Naumann U."/>
            <person name="Petersen F."/>
            <person name="Wong J."/>
        </authorList>
    </citation>
    <scope>NUCLEOTIDE SEQUENCE</scope>
    <source>
        <strain evidence="1">GSM-AAB239-AS_SAM_17_03QT</strain>
    </source>
</reference>
<accession>A0AAX6I799</accession>
<gene>
    <name evidence="1" type="ORF">M6B38_275455</name>
</gene>
<evidence type="ECO:0000313" key="2">
    <source>
        <dbReference type="Proteomes" id="UP001140949"/>
    </source>
</evidence>
<organism evidence="1 2">
    <name type="scientific">Iris pallida</name>
    <name type="common">Sweet iris</name>
    <dbReference type="NCBI Taxonomy" id="29817"/>
    <lineage>
        <taxon>Eukaryota</taxon>
        <taxon>Viridiplantae</taxon>
        <taxon>Streptophyta</taxon>
        <taxon>Embryophyta</taxon>
        <taxon>Tracheophyta</taxon>
        <taxon>Spermatophyta</taxon>
        <taxon>Magnoliopsida</taxon>
        <taxon>Liliopsida</taxon>
        <taxon>Asparagales</taxon>
        <taxon>Iridaceae</taxon>
        <taxon>Iridoideae</taxon>
        <taxon>Irideae</taxon>
        <taxon>Iris</taxon>
    </lineage>
</organism>
<dbReference type="EMBL" id="JANAVB010004599">
    <property type="protein sequence ID" value="KAJ6848634.1"/>
    <property type="molecule type" value="Genomic_DNA"/>
</dbReference>
<dbReference type="Proteomes" id="UP001140949">
    <property type="component" value="Unassembled WGS sequence"/>
</dbReference>
<protein>
    <submittedName>
        <fullName evidence="1">Uncharacterized protein</fullName>
    </submittedName>
</protein>